<gene>
    <name evidence="1" type="ORF">QFC24_000308</name>
</gene>
<dbReference type="Proteomes" id="UP001234202">
    <property type="component" value="Unassembled WGS sequence"/>
</dbReference>
<keyword evidence="2" id="KW-1185">Reference proteome</keyword>
<reference evidence="1" key="1">
    <citation type="submission" date="2023-04" db="EMBL/GenBank/DDBJ databases">
        <title>Draft Genome sequencing of Naganishia species isolated from polar environments using Oxford Nanopore Technology.</title>
        <authorList>
            <person name="Leo P."/>
            <person name="Venkateswaran K."/>
        </authorList>
    </citation>
    <scope>NUCLEOTIDE SEQUENCE</scope>
    <source>
        <strain evidence="1">DBVPG 5303</strain>
    </source>
</reference>
<evidence type="ECO:0000313" key="1">
    <source>
        <dbReference type="EMBL" id="KAJ9128020.1"/>
    </source>
</evidence>
<accession>A0ACC2XVI4</accession>
<proteinExistence type="predicted"/>
<sequence length="174" mass="19413">MDTSVFENVAILANLTKQPIQLADLDVNAREEYKGRKREALANVLIQDMETTMRRDLISLFCAGQISPASLGLVKASIKLINKRLVDAAQDRNQSPVVDLDAHGNLIQIRPNVTFSAVLLERPNECMGYSIWELIHAVAFEENDNLALAYREMTRTGGYLSLDRLEKDDPVAGQ</sequence>
<dbReference type="EMBL" id="JASBWV010000001">
    <property type="protein sequence ID" value="KAJ9128020.1"/>
    <property type="molecule type" value="Genomic_DNA"/>
</dbReference>
<protein>
    <submittedName>
        <fullName evidence="1">Uncharacterized protein</fullName>
    </submittedName>
</protein>
<organism evidence="1 2">
    <name type="scientific">Naganishia onofrii</name>
    <dbReference type="NCBI Taxonomy" id="1851511"/>
    <lineage>
        <taxon>Eukaryota</taxon>
        <taxon>Fungi</taxon>
        <taxon>Dikarya</taxon>
        <taxon>Basidiomycota</taxon>
        <taxon>Agaricomycotina</taxon>
        <taxon>Tremellomycetes</taxon>
        <taxon>Filobasidiales</taxon>
        <taxon>Filobasidiaceae</taxon>
        <taxon>Naganishia</taxon>
    </lineage>
</organism>
<comment type="caution">
    <text evidence="1">The sequence shown here is derived from an EMBL/GenBank/DDBJ whole genome shotgun (WGS) entry which is preliminary data.</text>
</comment>
<evidence type="ECO:0000313" key="2">
    <source>
        <dbReference type="Proteomes" id="UP001234202"/>
    </source>
</evidence>
<name>A0ACC2XVI4_9TREE</name>